<feature type="compositionally biased region" description="Polar residues" evidence="9">
    <location>
        <begin position="18"/>
        <end position="27"/>
    </location>
</feature>
<comment type="catalytic activity">
    <reaction evidence="8">
        <text>L-cysteinyl-[protein] + hexadecanoyl-CoA = S-hexadecanoyl-L-cysteinyl-[protein] + CoA</text>
        <dbReference type="Rhea" id="RHEA:36683"/>
        <dbReference type="Rhea" id="RHEA-COMP:10131"/>
        <dbReference type="Rhea" id="RHEA-COMP:11032"/>
        <dbReference type="ChEBI" id="CHEBI:29950"/>
        <dbReference type="ChEBI" id="CHEBI:57287"/>
        <dbReference type="ChEBI" id="CHEBI:57379"/>
        <dbReference type="ChEBI" id="CHEBI:74151"/>
        <dbReference type="EC" id="2.3.1.225"/>
    </reaction>
</comment>
<dbReference type="PANTHER" id="PTHR24161">
    <property type="entry name" value="ANK_REP_REGION DOMAIN-CONTAINING PROTEIN-RELATED"/>
    <property type="match status" value="1"/>
</dbReference>
<evidence type="ECO:0000259" key="10">
    <source>
        <dbReference type="Pfam" id="PF01529"/>
    </source>
</evidence>
<dbReference type="PANTHER" id="PTHR24161:SF85">
    <property type="entry name" value="PALMITOYLTRANSFERASE HIP14"/>
    <property type="match status" value="1"/>
</dbReference>
<feature type="repeat" description="ANK" evidence="7">
    <location>
        <begin position="98"/>
        <end position="130"/>
    </location>
</feature>
<feature type="repeat" description="ANK" evidence="7">
    <location>
        <begin position="64"/>
        <end position="96"/>
    </location>
</feature>
<evidence type="ECO:0000256" key="7">
    <source>
        <dbReference type="PROSITE-ProRule" id="PRU00023"/>
    </source>
</evidence>
<evidence type="ECO:0000256" key="8">
    <source>
        <dbReference type="RuleBase" id="RU079119"/>
    </source>
</evidence>
<comment type="similarity">
    <text evidence="8">Belongs to the DHHC palmitoyltransferase family.</text>
</comment>
<accession>A0A8S3VLN6</accession>
<evidence type="ECO:0000256" key="5">
    <source>
        <dbReference type="ARBA" id="ARBA00023043"/>
    </source>
</evidence>
<gene>
    <name evidence="11" type="ORF">MEDL_68875</name>
</gene>
<name>A0A8S3VLN6_MYTED</name>
<evidence type="ECO:0000256" key="6">
    <source>
        <dbReference type="ARBA" id="ARBA00023136"/>
    </source>
</evidence>
<dbReference type="InterPro" id="IPR002110">
    <property type="entry name" value="Ankyrin_rpt"/>
</dbReference>
<proteinExistence type="inferred from homology"/>
<keyword evidence="8 11" id="KW-0808">Transferase</keyword>
<dbReference type="GO" id="GO:0019706">
    <property type="term" value="F:protein-cysteine S-palmitoyltransferase activity"/>
    <property type="evidence" value="ECO:0007669"/>
    <property type="project" value="UniProtKB-EC"/>
</dbReference>
<feature type="transmembrane region" description="Helical" evidence="8">
    <location>
        <begin position="409"/>
        <end position="430"/>
    </location>
</feature>
<feature type="region of interest" description="Disordered" evidence="9">
    <location>
        <begin position="1"/>
        <end position="29"/>
    </location>
</feature>
<dbReference type="EMBL" id="CAJPWZ010003331">
    <property type="protein sequence ID" value="CAG2257665.1"/>
    <property type="molecule type" value="Genomic_DNA"/>
</dbReference>
<protein>
    <recommendedName>
        <fullName evidence="8">Palmitoyltransferase</fullName>
        <ecNumber evidence="8">2.3.1.225</ecNumber>
    </recommendedName>
</protein>
<keyword evidence="12" id="KW-1185">Reference proteome</keyword>
<comment type="subcellular location">
    <subcellularLocation>
        <location evidence="1">Membrane</location>
        <topology evidence="1">Multi-pass membrane protein</topology>
    </subcellularLocation>
</comment>
<feature type="domain" description="Palmitoyltransferase DHHC" evidence="10">
    <location>
        <begin position="363"/>
        <end position="419"/>
    </location>
</feature>
<feature type="repeat" description="ANK" evidence="7">
    <location>
        <begin position="131"/>
        <end position="163"/>
    </location>
</feature>
<keyword evidence="5 7" id="KW-0040">ANK repeat</keyword>
<evidence type="ECO:0000256" key="1">
    <source>
        <dbReference type="ARBA" id="ARBA00004141"/>
    </source>
</evidence>
<dbReference type="PROSITE" id="PS50297">
    <property type="entry name" value="ANK_REP_REGION"/>
    <property type="match status" value="3"/>
</dbReference>
<sequence>MEGDNGLNRVDSAVPLQPATTDQQGQGQEDARNYGIVKAVQYGAFGRVQELVEGGYDVNEMDKENVSLLHWASINNRIDIIRYLIDKGAIVDKFGGDLNSTALHWATRQGHLSTVVLLMSYGADPTILDGEGCRCIHLAAQFGHTAIVAYLIAKGNDVDMIDKNGMTPLMYACHRVFGYVILDLNGETPIDMAVAAKLPNLVKRLRQISEMRGSGKSNCLTRYTSDKAFRKRVMWTFPFVALFVVGYIPEMTAPIYMKILLALLAFGGFQICRQFFFDENIMNVIPLPLYLATKVWMYYTWIAYCLPYVDSMKLNILFTINTILLTYNFVKAWKSDPGFIDTNREQKMKTVLDLAETQTLTLQEFCSTCLVHRPLRSKHCGICNKCVAKMDHHCPWIDNCVGANNHKYFIGYLFFLFAFHFCWVGILLVCQLYQVMWLAMTTNERLNAHRYKYFHSEDQDKEVGHSHDDGEKCKHQPKSPFNRGPLSNLIDILGISFCGLLRPNKVDWKNLYDVPGKPENLLRRMRLNVARKTINLFKIFINYRF</sequence>
<dbReference type="Gene3D" id="1.25.40.20">
    <property type="entry name" value="Ankyrin repeat-containing domain"/>
    <property type="match status" value="1"/>
</dbReference>
<evidence type="ECO:0000313" key="11">
    <source>
        <dbReference type="EMBL" id="CAG2257665.1"/>
    </source>
</evidence>
<dbReference type="InterPro" id="IPR001594">
    <property type="entry name" value="Palmitoyltrfase_DHHC"/>
</dbReference>
<comment type="caution">
    <text evidence="11">The sequence shown here is derived from an EMBL/GenBank/DDBJ whole genome shotgun (WGS) entry which is preliminary data.</text>
</comment>
<evidence type="ECO:0000256" key="9">
    <source>
        <dbReference type="SAM" id="MobiDB-lite"/>
    </source>
</evidence>
<feature type="transmembrane region" description="Helical" evidence="8">
    <location>
        <begin position="232"/>
        <end position="249"/>
    </location>
</feature>
<dbReference type="Pfam" id="PF01529">
    <property type="entry name" value="DHHC"/>
    <property type="match status" value="1"/>
</dbReference>
<dbReference type="Pfam" id="PF12796">
    <property type="entry name" value="Ank_2"/>
    <property type="match status" value="2"/>
</dbReference>
<dbReference type="PROSITE" id="PS50216">
    <property type="entry name" value="DHHC"/>
    <property type="match status" value="1"/>
</dbReference>
<keyword evidence="4 8" id="KW-1133">Transmembrane helix</keyword>
<evidence type="ECO:0000313" key="12">
    <source>
        <dbReference type="Proteomes" id="UP000683360"/>
    </source>
</evidence>
<evidence type="ECO:0000256" key="3">
    <source>
        <dbReference type="ARBA" id="ARBA00022737"/>
    </source>
</evidence>
<dbReference type="AlphaFoldDB" id="A0A8S3VLN6"/>
<feature type="transmembrane region" description="Helical" evidence="8">
    <location>
        <begin position="284"/>
        <end position="304"/>
    </location>
</feature>
<dbReference type="PROSITE" id="PS50088">
    <property type="entry name" value="ANK_REPEAT"/>
    <property type="match status" value="3"/>
</dbReference>
<reference evidence="11" key="1">
    <citation type="submission" date="2021-03" db="EMBL/GenBank/DDBJ databases">
        <authorList>
            <person name="Bekaert M."/>
        </authorList>
    </citation>
    <scope>NUCLEOTIDE SEQUENCE</scope>
</reference>
<keyword evidence="3" id="KW-0677">Repeat</keyword>
<keyword evidence="8 11" id="KW-0012">Acyltransferase</keyword>
<dbReference type="SUPFAM" id="SSF48403">
    <property type="entry name" value="Ankyrin repeat"/>
    <property type="match status" value="1"/>
</dbReference>
<dbReference type="OrthoDB" id="6781668at2759"/>
<dbReference type="EC" id="2.3.1.225" evidence="8"/>
<dbReference type="SMART" id="SM00248">
    <property type="entry name" value="ANK"/>
    <property type="match status" value="4"/>
</dbReference>
<comment type="domain">
    <text evidence="8">The DHHC domain is required for palmitoyltransferase activity.</text>
</comment>
<keyword evidence="2 8" id="KW-0812">Transmembrane</keyword>
<evidence type="ECO:0000256" key="4">
    <source>
        <dbReference type="ARBA" id="ARBA00022989"/>
    </source>
</evidence>
<evidence type="ECO:0000256" key="2">
    <source>
        <dbReference type="ARBA" id="ARBA00022692"/>
    </source>
</evidence>
<organism evidence="11 12">
    <name type="scientific">Mytilus edulis</name>
    <name type="common">Blue mussel</name>
    <dbReference type="NCBI Taxonomy" id="6550"/>
    <lineage>
        <taxon>Eukaryota</taxon>
        <taxon>Metazoa</taxon>
        <taxon>Spiralia</taxon>
        <taxon>Lophotrochozoa</taxon>
        <taxon>Mollusca</taxon>
        <taxon>Bivalvia</taxon>
        <taxon>Autobranchia</taxon>
        <taxon>Pteriomorphia</taxon>
        <taxon>Mytilida</taxon>
        <taxon>Mytiloidea</taxon>
        <taxon>Mytilidae</taxon>
        <taxon>Mytilinae</taxon>
        <taxon>Mytilus</taxon>
    </lineage>
</organism>
<dbReference type="GO" id="GO:0016020">
    <property type="term" value="C:membrane"/>
    <property type="evidence" value="ECO:0007669"/>
    <property type="project" value="UniProtKB-SubCell"/>
</dbReference>
<keyword evidence="6 8" id="KW-0472">Membrane</keyword>
<dbReference type="InterPro" id="IPR036770">
    <property type="entry name" value="Ankyrin_rpt-contain_sf"/>
</dbReference>
<feature type="transmembrane region" description="Helical" evidence="8">
    <location>
        <begin position="255"/>
        <end position="272"/>
    </location>
</feature>
<dbReference type="Proteomes" id="UP000683360">
    <property type="component" value="Unassembled WGS sequence"/>
</dbReference>